<organism evidence="4">
    <name type="scientific">Onchocerca flexuosa</name>
    <dbReference type="NCBI Taxonomy" id="387005"/>
    <lineage>
        <taxon>Eukaryota</taxon>
        <taxon>Metazoa</taxon>
        <taxon>Ecdysozoa</taxon>
        <taxon>Nematoda</taxon>
        <taxon>Chromadorea</taxon>
        <taxon>Rhabditida</taxon>
        <taxon>Spirurina</taxon>
        <taxon>Spiruromorpha</taxon>
        <taxon>Filarioidea</taxon>
        <taxon>Onchocercidae</taxon>
        <taxon>Onchocerca</taxon>
    </lineage>
</organism>
<protein>
    <submittedName>
        <fullName evidence="4">Kinesin motor domain-containing protein</fullName>
    </submittedName>
</protein>
<sequence>HGCRYFNSVVVGQYDAATERFEKTANFIQRILTDRNAPSYSHRKDTSSRSTDRKGVSDRLSRDAQINGNGDREIQADEEEQINGSVGFIIS</sequence>
<dbReference type="STRING" id="387005.A0A183HJT0"/>
<proteinExistence type="predicted"/>
<evidence type="ECO:0000256" key="1">
    <source>
        <dbReference type="SAM" id="MobiDB-lite"/>
    </source>
</evidence>
<reference evidence="4" key="1">
    <citation type="submission" date="2016-06" db="UniProtKB">
        <authorList>
            <consortium name="WormBaseParasite"/>
        </authorList>
    </citation>
    <scope>IDENTIFICATION</scope>
</reference>
<feature type="region of interest" description="Disordered" evidence="1">
    <location>
        <begin position="36"/>
        <end position="91"/>
    </location>
</feature>
<feature type="compositionally biased region" description="Basic and acidic residues" evidence="1">
    <location>
        <begin position="42"/>
        <end position="62"/>
    </location>
</feature>
<dbReference type="Proteomes" id="UP000267606">
    <property type="component" value="Unassembled WGS sequence"/>
</dbReference>
<evidence type="ECO:0000313" key="2">
    <source>
        <dbReference type="EMBL" id="VDO52379.1"/>
    </source>
</evidence>
<dbReference type="WBParaSite" id="OFLC_0000774101-mRNA-1">
    <property type="protein sequence ID" value="OFLC_0000774101-mRNA-1"/>
    <property type="gene ID" value="OFLC_0000774101"/>
</dbReference>
<evidence type="ECO:0000313" key="3">
    <source>
        <dbReference type="Proteomes" id="UP000267606"/>
    </source>
</evidence>
<accession>A0A183HJT0</accession>
<reference evidence="2 3" key="2">
    <citation type="submission" date="2018-11" db="EMBL/GenBank/DDBJ databases">
        <authorList>
            <consortium name="Pathogen Informatics"/>
        </authorList>
    </citation>
    <scope>NUCLEOTIDE SEQUENCE [LARGE SCALE GENOMIC DNA]</scope>
</reference>
<dbReference type="AlphaFoldDB" id="A0A183HJT0"/>
<dbReference type="EMBL" id="UZAJ01008277">
    <property type="protein sequence ID" value="VDO52379.1"/>
    <property type="molecule type" value="Genomic_DNA"/>
</dbReference>
<name>A0A183HJT0_9BILA</name>
<keyword evidence="3" id="KW-1185">Reference proteome</keyword>
<evidence type="ECO:0000313" key="4">
    <source>
        <dbReference type="WBParaSite" id="OFLC_0000774101-mRNA-1"/>
    </source>
</evidence>
<gene>
    <name evidence="2" type="ORF">OFLC_LOCUS7742</name>
</gene>